<name>A0ABU0SVC9_9ACTN</name>
<dbReference type="EMBL" id="JAUSZI010000002">
    <property type="protein sequence ID" value="MDQ1027512.1"/>
    <property type="molecule type" value="Genomic_DNA"/>
</dbReference>
<protein>
    <submittedName>
        <fullName evidence="1">Uncharacterized protein</fullName>
    </submittedName>
</protein>
<organism evidence="1 2">
    <name type="scientific">Streptomyces umbrinus</name>
    <dbReference type="NCBI Taxonomy" id="67370"/>
    <lineage>
        <taxon>Bacteria</taxon>
        <taxon>Bacillati</taxon>
        <taxon>Actinomycetota</taxon>
        <taxon>Actinomycetes</taxon>
        <taxon>Kitasatosporales</taxon>
        <taxon>Streptomycetaceae</taxon>
        <taxon>Streptomyces</taxon>
        <taxon>Streptomyces phaeochromogenes group</taxon>
    </lineage>
</organism>
<gene>
    <name evidence="1" type="ORF">QF035_005094</name>
</gene>
<dbReference type="Proteomes" id="UP001230328">
    <property type="component" value="Unassembled WGS sequence"/>
</dbReference>
<accession>A0ABU0SVC9</accession>
<reference evidence="1 2" key="1">
    <citation type="submission" date="2023-07" db="EMBL/GenBank/DDBJ databases">
        <title>Comparative genomics of wheat-associated soil bacteria to identify genetic determinants of phenazine resistance.</title>
        <authorList>
            <person name="Mouncey N."/>
        </authorList>
    </citation>
    <scope>NUCLEOTIDE SEQUENCE [LARGE SCALE GENOMIC DNA]</scope>
    <source>
        <strain evidence="1 2">V2I4</strain>
    </source>
</reference>
<sequence>MVEQTFIAPKGVDWLADKLGMGDAALPAT</sequence>
<proteinExistence type="predicted"/>
<keyword evidence="2" id="KW-1185">Reference proteome</keyword>
<evidence type="ECO:0000313" key="2">
    <source>
        <dbReference type="Proteomes" id="UP001230328"/>
    </source>
</evidence>
<comment type="caution">
    <text evidence="1">The sequence shown here is derived from an EMBL/GenBank/DDBJ whole genome shotgun (WGS) entry which is preliminary data.</text>
</comment>
<evidence type="ECO:0000313" key="1">
    <source>
        <dbReference type="EMBL" id="MDQ1027512.1"/>
    </source>
</evidence>